<name>A0A2R7Y1E0_9ARCH</name>
<dbReference type="Gene3D" id="3.30.2380.10">
    <property type="entry name" value="CGI121/TPRKB"/>
    <property type="match status" value="1"/>
</dbReference>
<reference evidence="2 3" key="1">
    <citation type="submission" date="2017-04" db="EMBL/GenBank/DDBJ databases">
        <title>Draft Aigarchaeota genome from a New Zealand hot spring.</title>
        <authorList>
            <person name="Reysenbach A.-L."/>
            <person name="Donaho J.A."/>
            <person name="Gerhart J."/>
            <person name="Kelley J.F."/>
            <person name="Kouba K."/>
            <person name="Podar M."/>
            <person name="Stott M."/>
        </authorList>
    </citation>
    <scope>NUCLEOTIDE SEQUENCE [LARGE SCALE GENOMIC DNA]</scope>
    <source>
        <strain evidence="2">NZ13_MG1</strain>
    </source>
</reference>
<accession>A0A2R7Y1E0</accession>
<evidence type="ECO:0000256" key="1">
    <source>
        <dbReference type="ARBA" id="ARBA00005546"/>
    </source>
</evidence>
<dbReference type="Pfam" id="PF08617">
    <property type="entry name" value="CGI-121"/>
    <property type="match status" value="1"/>
</dbReference>
<sequence length="192" mass="21207">MVARLGYFTAVEGLLVGVYETRMGKQGLEGLLKSLDEVSASLKPSVCQFFNADRVASALHVAVAATVAMVAWRSKMNVAKKLEVEFLVRLSAQDQISRAIEILGISYETDRVGVCVMSKDAEGIELTRSKLERLFGCKLVPFVDNQSEYMVDELSKIYGVPERALKSVQAGNRFKALELLLMERVAISLISR</sequence>
<comment type="similarity">
    <text evidence="1">Belongs to the CGI121/TPRKB family.</text>
</comment>
<dbReference type="InterPro" id="IPR013926">
    <property type="entry name" value="CGI121/TPRKB"/>
</dbReference>
<dbReference type="InterPro" id="IPR036504">
    <property type="entry name" value="CGI121/TPRKB_sf"/>
</dbReference>
<organism evidence="2 3">
    <name type="scientific">Candidatus Terraquivivens tikiterensis</name>
    <dbReference type="NCBI Taxonomy" id="1980982"/>
    <lineage>
        <taxon>Archaea</taxon>
        <taxon>Nitrososphaerota</taxon>
        <taxon>Candidatus Wolframiiraptoraceae</taxon>
        <taxon>Candidatus Terraquivivens</taxon>
    </lineage>
</organism>
<dbReference type="Proteomes" id="UP000244066">
    <property type="component" value="Unassembled WGS sequence"/>
</dbReference>
<gene>
    <name evidence="2" type="ORF">B9J98_07060</name>
</gene>
<evidence type="ECO:0000313" key="3">
    <source>
        <dbReference type="Proteomes" id="UP000244066"/>
    </source>
</evidence>
<evidence type="ECO:0000313" key="2">
    <source>
        <dbReference type="EMBL" id="PUA31273.1"/>
    </source>
</evidence>
<comment type="caution">
    <text evidence="2">The sequence shown here is derived from an EMBL/GenBank/DDBJ whole genome shotgun (WGS) entry which is preliminary data.</text>
</comment>
<dbReference type="SUPFAM" id="SSF143870">
    <property type="entry name" value="PF0523-like"/>
    <property type="match status" value="1"/>
</dbReference>
<dbReference type="AlphaFoldDB" id="A0A2R7Y1E0"/>
<dbReference type="EMBL" id="NDWU01000021">
    <property type="protein sequence ID" value="PUA31273.1"/>
    <property type="molecule type" value="Genomic_DNA"/>
</dbReference>
<proteinExistence type="inferred from homology"/>
<dbReference type="NCBIfam" id="NF011465">
    <property type="entry name" value="PRK14886.1-1"/>
    <property type="match status" value="1"/>
</dbReference>
<protein>
    <submittedName>
        <fullName evidence="2">Uncharacterized protein</fullName>
    </submittedName>
</protein>